<dbReference type="GO" id="GO:0008883">
    <property type="term" value="F:glutamyl-tRNA reductase activity"/>
    <property type="evidence" value="ECO:0007669"/>
    <property type="project" value="InterPro"/>
</dbReference>
<dbReference type="InterPro" id="IPR036453">
    <property type="entry name" value="GluRdtase_dimer_dom_sf"/>
</dbReference>
<evidence type="ECO:0000313" key="3">
    <source>
        <dbReference type="EMBL" id="GGL42284.1"/>
    </source>
</evidence>
<proteinExistence type="predicted"/>
<protein>
    <recommendedName>
        <fullName evidence="2">Tetrapyrrole biosynthesis glutamyl-tRNA reductase dimerisation domain-containing protein</fullName>
    </recommendedName>
</protein>
<evidence type="ECO:0000313" key="4">
    <source>
        <dbReference type="Proteomes" id="UP000628840"/>
    </source>
</evidence>
<gene>
    <name evidence="3" type="ORF">GCM10009037_27280</name>
</gene>
<accession>A0A830F092</accession>
<sequence length="97" mass="10763">MSEAASRDGSDAGATDEREATRRDIAERAAAIRDAQLERARSRLEARDALTAERARVLDELADRLVEELLEAPERAVREADDPADAERVRALFDAEE</sequence>
<dbReference type="GO" id="GO:0050661">
    <property type="term" value="F:NADP binding"/>
    <property type="evidence" value="ECO:0007669"/>
    <property type="project" value="InterPro"/>
</dbReference>
<feature type="region of interest" description="Disordered" evidence="1">
    <location>
        <begin position="1"/>
        <end position="25"/>
    </location>
</feature>
<keyword evidence="4" id="KW-1185">Reference proteome</keyword>
<dbReference type="AlphaFoldDB" id="A0A830F092"/>
<dbReference type="GO" id="GO:0033014">
    <property type="term" value="P:tetrapyrrole biosynthetic process"/>
    <property type="evidence" value="ECO:0007669"/>
    <property type="project" value="InterPro"/>
</dbReference>
<evidence type="ECO:0000259" key="2">
    <source>
        <dbReference type="Pfam" id="PF00745"/>
    </source>
</evidence>
<dbReference type="Proteomes" id="UP000628840">
    <property type="component" value="Unassembled WGS sequence"/>
</dbReference>
<feature type="domain" description="Tetrapyrrole biosynthesis glutamyl-tRNA reductase dimerisation" evidence="2">
    <location>
        <begin position="23"/>
        <end position="92"/>
    </location>
</feature>
<reference evidence="3 4" key="1">
    <citation type="journal article" date="2019" name="Int. J. Syst. Evol. Microbiol.">
        <title>The Global Catalogue of Microorganisms (GCM) 10K type strain sequencing project: providing services to taxonomists for standard genome sequencing and annotation.</title>
        <authorList>
            <consortium name="The Broad Institute Genomics Platform"/>
            <consortium name="The Broad Institute Genome Sequencing Center for Infectious Disease"/>
            <person name="Wu L."/>
            <person name="Ma J."/>
        </authorList>
    </citation>
    <scope>NUCLEOTIDE SEQUENCE [LARGE SCALE GENOMIC DNA]</scope>
    <source>
        <strain evidence="3 4">JCM 19585</strain>
    </source>
</reference>
<name>A0A830F092_9EURY</name>
<dbReference type="EMBL" id="BMPF01000005">
    <property type="protein sequence ID" value="GGL42284.1"/>
    <property type="molecule type" value="Genomic_DNA"/>
</dbReference>
<dbReference type="OrthoDB" id="268406at2157"/>
<dbReference type="SUPFAM" id="SSF69075">
    <property type="entry name" value="Glutamyl tRNA-reductase dimerization domain"/>
    <property type="match status" value="1"/>
</dbReference>
<comment type="caution">
    <text evidence="3">The sequence shown here is derived from an EMBL/GenBank/DDBJ whole genome shotgun (WGS) entry which is preliminary data.</text>
</comment>
<evidence type="ECO:0000256" key="1">
    <source>
        <dbReference type="SAM" id="MobiDB-lite"/>
    </source>
</evidence>
<dbReference type="InterPro" id="IPR015896">
    <property type="entry name" value="4pyrrol_synth_GluRdtase_dimer"/>
</dbReference>
<organism evidence="3 4">
    <name type="scientific">Halarchaeum grantii</name>
    <dbReference type="NCBI Taxonomy" id="1193105"/>
    <lineage>
        <taxon>Archaea</taxon>
        <taxon>Methanobacteriati</taxon>
        <taxon>Methanobacteriota</taxon>
        <taxon>Stenosarchaea group</taxon>
        <taxon>Halobacteria</taxon>
        <taxon>Halobacteriales</taxon>
        <taxon>Halobacteriaceae</taxon>
    </lineage>
</organism>
<dbReference type="RefSeq" id="WP_188884234.1">
    <property type="nucleotide sequence ID" value="NZ_BMPF01000005.1"/>
</dbReference>
<dbReference type="Pfam" id="PF00745">
    <property type="entry name" value="GlutR_dimer"/>
    <property type="match status" value="1"/>
</dbReference>